<keyword evidence="1" id="KW-0472">Membrane</keyword>
<sequence>MTRTIDESALTAHVDRSAVRAFRNDVASGSYGVAARRAAGWGGSILVFVIVGVAALVIGPAIVSGVAETGFSVTAFIPVAVVAAVIAGVLLIRHLRWARWLRLANFAAANGWGMRPETVGPSYPGLIFGQGRDRTASDRLYATNGRYFDIANYRYTTGSGKSSTTHRWQYVAVKLDRRLPHMVLDSRSNNGLFGSNLPRAFSRDQVLSLEGDFDRHFTLYCPREYERDALYVFTPDFMAMLIDTVSGFDVEIVDDWMFLYAGGSYEPLEAGTWRRFLRIVDTVAAKAIARSDNYRDDRMLPDGAEPLHAQAATANLVAPQGRRLRTGVQWGTIAVMACIAIGWLLMTMI</sequence>
<dbReference type="RefSeq" id="WP_091179989.1">
    <property type="nucleotide sequence ID" value="NZ_FNRY01000001.1"/>
</dbReference>
<evidence type="ECO:0000256" key="1">
    <source>
        <dbReference type="SAM" id="Phobius"/>
    </source>
</evidence>
<reference evidence="2 3" key="1">
    <citation type="submission" date="2016-10" db="EMBL/GenBank/DDBJ databases">
        <authorList>
            <person name="de Groot N.N."/>
        </authorList>
    </citation>
    <scope>NUCLEOTIDE SEQUENCE [LARGE SCALE GENOMIC DNA]</scope>
    <source>
        <strain evidence="2 3">DSM 21799</strain>
    </source>
</reference>
<feature type="transmembrane region" description="Helical" evidence="1">
    <location>
        <begin position="45"/>
        <end position="67"/>
    </location>
</feature>
<gene>
    <name evidence="2" type="ORF">SAMN04489806_0755</name>
</gene>
<keyword evidence="1" id="KW-1133">Transmembrane helix</keyword>
<organism evidence="2 3">
    <name type="scientific">Paramicrobacterium humi</name>
    <dbReference type="NCBI Taxonomy" id="640635"/>
    <lineage>
        <taxon>Bacteria</taxon>
        <taxon>Bacillati</taxon>
        <taxon>Actinomycetota</taxon>
        <taxon>Actinomycetes</taxon>
        <taxon>Micrococcales</taxon>
        <taxon>Microbacteriaceae</taxon>
        <taxon>Paramicrobacterium</taxon>
    </lineage>
</organism>
<name>A0A1H4JLC6_9MICO</name>
<dbReference type="Proteomes" id="UP000199183">
    <property type="component" value="Unassembled WGS sequence"/>
</dbReference>
<evidence type="ECO:0008006" key="4">
    <source>
        <dbReference type="Google" id="ProtNLM"/>
    </source>
</evidence>
<evidence type="ECO:0000313" key="3">
    <source>
        <dbReference type="Proteomes" id="UP000199183"/>
    </source>
</evidence>
<dbReference type="OrthoDB" id="5054050at2"/>
<proteinExistence type="predicted"/>
<dbReference type="AlphaFoldDB" id="A0A1H4JLC6"/>
<evidence type="ECO:0000313" key="2">
    <source>
        <dbReference type="EMBL" id="SEB47073.1"/>
    </source>
</evidence>
<accession>A0A1H4JLC6</accession>
<dbReference type="STRING" id="640635.SAMN04489806_0755"/>
<feature type="transmembrane region" description="Helical" evidence="1">
    <location>
        <begin position="328"/>
        <end position="346"/>
    </location>
</feature>
<protein>
    <recommendedName>
        <fullName evidence="4">DUF3137 domain-containing protein</fullName>
    </recommendedName>
</protein>
<keyword evidence="3" id="KW-1185">Reference proteome</keyword>
<feature type="transmembrane region" description="Helical" evidence="1">
    <location>
        <begin position="73"/>
        <end position="92"/>
    </location>
</feature>
<dbReference type="EMBL" id="FNRY01000001">
    <property type="protein sequence ID" value="SEB47073.1"/>
    <property type="molecule type" value="Genomic_DNA"/>
</dbReference>
<keyword evidence="1" id="KW-0812">Transmembrane</keyword>